<keyword evidence="2" id="KW-1185">Reference proteome</keyword>
<name>A0ACB9H8Y9_CICIN</name>
<dbReference type="Proteomes" id="UP001055811">
    <property type="component" value="Linkage Group LG01"/>
</dbReference>
<sequence length="261" mass="30075">MKAGPAEKPNNAMQLLRIMWTDVMKLPKDKIDGIMEDVITINERYEKRSSILFVAAKMGNTEFVVELIRQYPDLVWKRNHRNRTIFHFAVKERHEGIYNLLHEIGSMKDTITRIVDSTGDNMLHLVGRMPKEDESEEDSGVGLQVKHMQREVLWFKEVNDMVPPPYREMKNRQGLTPHQLFKRSHQRLLDVNEKWVKDTSNQCLVAATLIASIGFAAAFAVPGPVDLGTSYYQRVDFLANHFICQTTILSSNGCLSLNIWF</sequence>
<dbReference type="EMBL" id="CM042009">
    <property type="protein sequence ID" value="KAI3791800.1"/>
    <property type="molecule type" value="Genomic_DNA"/>
</dbReference>
<reference evidence="2" key="1">
    <citation type="journal article" date="2022" name="Mol. Ecol. Resour.">
        <title>The genomes of chicory, endive, great burdock and yacon provide insights into Asteraceae palaeo-polyploidization history and plant inulin production.</title>
        <authorList>
            <person name="Fan W."/>
            <person name="Wang S."/>
            <person name="Wang H."/>
            <person name="Wang A."/>
            <person name="Jiang F."/>
            <person name="Liu H."/>
            <person name="Zhao H."/>
            <person name="Xu D."/>
            <person name="Zhang Y."/>
        </authorList>
    </citation>
    <scope>NUCLEOTIDE SEQUENCE [LARGE SCALE GENOMIC DNA]</scope>
    <source>
        <strain evidence="2">cv. Punajuju</strain>
    </source>
</reference>
<comment type="caution">
    <text evidence="1">The sequence shown here is derived from an EMBL/GenBank/DDBJ whole genome shotgun (WGS) entry which is preliminary data.</text>
</comment>
<organism evidence="1 2">
    <name type="scientific">Cichorium intybus</name>
    <name type="common">Chicory</name>
    <dbReference type="NCBI Taxonomy" id="13427"/>
    <lineage>
        <taxon>Eukaryota</taxon>
        <taxon>Viridiplantae</taxon>
        <taxon>Streptophyta</taxon>
        <taxon>Embryophyta</taxon>
        <taxon>Tracheophyta</taxon>
        <taxon>Spermatophyta</taxon>
        <taxon>Magnoliopsida</taxon>
        <taxon>eudicotyledons</taxon>
        <taxon>Gunneridae</taxon>
        <taxon>Pentapetalae</taxon>
        <taxon>asterids</taxon>
        <taxon>campanulids</taxon>
        <taxon>Asterales</taxon>
        <taxon>Asteraceae</taxon>
        <taxon>Cichorioideae</taxon>
        <taxon>Cichorieae</taxon>
        <taxon>Cichoriinae</taxon>
        <taxon>Cichorium</taxon>
    </lineage>
</organism>
<gene>
    <name evidence="1" type="ORF">L2E82_05663</name>
</gene>
<evidence type="ECO:0000313" key="1">
    <source>
        <dbReference type="EMBL" id="KAI3791800.1"/>
    </source>
</evidence>
<proteinExistence type="predicted"/>
<evidence type="ECO:0000313" key="2">
    <source>
        <dbReference type="Proteomes" id="UP001055811"/>
    </source>
</evidence>
<reference evidence="1 2" key="2">
    <citation type="journal article" date="2022" name="Mol. Ecol. Resour.">
        <title>The genomes of chicory, endive, great burdock and yacon provide insights into Asteraceae paleo-polyploidization history and plant inulin production.</title>
        <authorList>
            <person name="Fan W."/>
            <person name="Wang S."/>
            <person name="Wang H."/>
            <person name="Wang A."/>
            <person name="Jiang F."/>
            <person name="Liu H."/>
            <person name="Zhao H."/>
            <person name="Xu D."/>
            <person name="Zhang Y."/>
        </authorList>
    </citation>
    <scope>NUCLEOTIDE SEQUENCE [LARGE SCALE GENOMIC DNA]</scope>
    <source>
        <strain evidence="2">cv. Punajuju</strain>
        <tissue evidence="1">Leaves</tissue>
    </source>
</reference>
<protein>
    <submittedName>
        <fullName evidence="1">Uncharacterized protein</fullName>
    </submittedName>
</protein>
<accession>A0ACB9H8Y9</accession>